<dbReference type="PANTHER" id="PTHR48228">
    <property type="entry name" value="SUCCINYL-COA--D-CITRAMALATE COA-TRANSFERASE"/>
    <property type="match status" value="1"/>
</dbReference>
<dbReference type="Proteomes" id="UP000529310">
    <property type="component" value="Unassembled WGS sequence"/>
</dbReference>
<keyword evidence="1" id="KW-0808">Transferase</keyword>
<dbReference type="RefSeq" id="WP_165139654.1">
    <property type="nucleotide sequence ID" value="NZ_CP049255.1"/>
</dbReference>
<dbReference type="SUPFAM" id="SSF89796">
    <property type="entry name" value="CoA-transferase family III (CaiB/BaiF)"/>
    <property type="match status" value="2"/>
</dbReference>
<reference evidence="1 2" key="1">
    <citation type="submission" date="2020-08" db="EMBL/GenBank/DDBJ databases">
        <title>Sequencing the genomes of 1000 actinobacteria strains.</title>
        <authorList>
            <person name="Klenk H.-P."/>
        </authorList>
    </citation>
    <scope>NUCLEOTIDE SEQUENCE [LARGE SCALE GENOMIC DNA]</scope>
    <source>
        <strain evidence="1 2">DSM 27099</strain>
    </source>
</reference>
<dbReference type="GO" id="GO:0016740">
    <property type="term" value="F:transferase activity"/>
    <property type="evidence" value="ECO:0007669"/>
    <property type="project" value="UniProtKB-KW"/>
</dbReference>
<evidence type="ECO:0000313" key="2">
    <source>
        <dbReference type="Proteomes" id="UP000529310"/>
    </source>
</evidence>
<dbReference type="InterPro" id="IPR003673">
    <property type="entry name" value="CoA-Trfase_fam_III"/>
</dbReference>
<dbReference type="InterPro" id="IPR050509">
    <property type="entry name" value="CoA-transferase_III"/>
</dbReference>
<accession>A0A7W4V277</accession>
<name>A0A7W4V277_9MICO</name>
<dbReference type="Pfam" id="PF02515">
    <property type="entry name" value="CoA_transf_3"/>
    <property type="match status" value="1"/>
</dbReference>
<organism evidence="1 2">
    <name type="scientific">Microbacterium endophyticum</name>
    <dbReference type="NCBI Taxonomy" id="1526412"/>
    <lineage>
        <taxon>Bacteria</taxon>
        <taxon>Bacillati</taxon>
        <taxon>Actinomycetota</taxon>
        <taxon>Actinomycetes</taxon>
        <taxon>Micrococcales</taxon>
        <taxon>Microbacteriaceae</taxon>
        <taxon>Microbacterium</taxon>
    </lineage>
</organism>
<evidence type="ECO:0000313" key="1">
    <source>
        <dbReference type="EMBL" id="MBB2975493.1"/>
    </source>
</evidence>
<protein>
    <submittedName>
        <fullName evidence="1">Crotonobetainyl-CoA:carnitine CoA-transferase CaiB-like acyl-CoA transferase</fullName>
    </submittedName>
</protein>
<keyword evidence="2" id="KW-1185">Reference proteome</keyword>
<proteinExistence type="predicted"/>
<dbReference type="EMBL" id="JACHWQ010000002">
    <property type="protein sequence ID" value="MBB2975493.1"/>
    <property type="molecule type" value="Genomic_DNA"/>
</dbReference>
<dbReference type="InterPro" id="IPR023606">
    <property type="entry name" value="CoA-Trfase_III_dom_1_sf"/>
</dbReference>
<comment type="caution">
    <text evidence="1">The sequence shown here is derived from an EMBL/GenBank/DDBJ whole genome shotgun (WGS) entry which is preliminary data.</text>
</comment>
<dbReference type="Gene3D" id="3.40.50.10540">
    <property type="entry name" value="Crotonobetainyl-coa:carnitine coa-transferase, domain 1"/>
    <property type="match status" value="1"/>
</dbReference>
<gene>
    <name evidence="1" type="ORF">FHX49_001059</name>
</gene>
<dbReference type="AlphaFoldDB" id="A0A7W4V277"/>
<dbReference type="PANTHER" id="PTHR48228:SF4">
    <property type="entry name" value="BLR3030 PROTEIN"/>
    <property type="match status" value="1"/>
</dbReference>
<sequence length="468" mass="49344">MDANGWLLAVASDAFLPAILSALGEDAALASRVSDQREAVPLTSPLAIGALAHDAVATATLMALALGESKSSDAVLSPRRIAACYRSDQLFRLRGEPPAAWASLSGFFETADGWVRTHSNYPHHAEALCRMLNLDGDATPGDIARAVATWNSVDLETRAAETGAIVGAYRNAESWADEQQARAVAATALIEVKIDTMAGDARPATAELPAPLRGIRVIDLTRVIAGPVATRTLALLGADVLRIDNPRRPEISWQHLDTGQGKRSALLDFDRATSSDLGTFHELLARADVLITGYRPGALSRFGLDDDELSVRHPGLIRGYVSAWGTTGPWAHRRGFDSIVQAVSGIAAISSPDGIRPGALPAQALDHTAGYLLAAGVLSALRRRVASRAGTSVTVSLARIAQELIGAGVVAHTGGSESAVSLNDQTVPAQTRSGDMVCAASVFTHPELPDRYPTVGRAWGTDAARWER</sequence>